<evidence type="ECO:0000313" key="2">
    <source>
        <dbReference type="Proteomes" id="UP000887159"/>
    </source>
</evidence>
<organism evidence="1 2">
    <name type="scientific">Trichonephila clavipes</name>
    <name type="common">Golden silk orbweaver</name>
    <name type="synonym">Nephila clavipes</name>
    <dbReference type="NCBI Taxonomy" id="2585209"/>
    <lineage>
        <taxon>Eukaryota</taxon>
        <taxon>Metazoa</taxon>
        <taxon>Ecdysozoa</taxon>
        <taxon>Arthropoda</taxon>
        <taxon>Chelicerata</taxon>
        <taxon>Arachnida</taxon>
        <taxon>Araneae</taxon>
        <taxon>Araneomorphae</taxon>
        <taxon>Entelegynae</taxon>
        <taxon>Araneoidea</taxon>
        <taxon>Nephilidae</taxon>
        <taxon>Trichonephila</taxon>
    </lineage>
</organism>
<proteinExistence type="predicted"/>
<evidence type="ECO:0000313" key="1">
    <source>
        <dbReference type="EMBL" id="GFY33149.1"/>
    </source>
</evidence>
<dbReference type="AlphaFoldDB" id="A0A8X6WEY8"/>
<reference evidence="1" key="1">
    <citation type="submission" date="2020-08" db="EMBL/GenBank/DDBJ databases">
        <title>Multicomponent nature underlies the extraordinary mechanical properties of spider dragline silk.</title>
        <authorList>
            <person name="Kono N."/>
            <person name="Nakamura H."/>
            <person name="Mori M."/>
            <person name="Yoshida Y."/>
            <person name="Ohtoshi R."/>
            <person name="Malay A.D."/>
            <person name="Moran D.A.P."/>
            <person name="Tomita M."/>
            <person name="Numata K."/>
            <person name="Arakawa K."/>
        </authorList>
    </citation>
    <scope>NUCLEOTIDE SEQUENCE</scope>
</reference>
<keyword evidence="2" id="KW-1185">Reference proteome</keyword>
<comment type="caution">
    <text evidence="1">The sequence shown here is derived from an EMBL/GenBank/DDBJ whole genome shotgun (WGS) entry which is preliminary data.</text>
</comment>
<name>A0A8X6WEY8_TRICX</name>
<gene>
    <name evidence="1" type="primary">NCL1_41289</name>
    <name evidence="1" type="ORF">TNCV_5112101</name>
</gene>
<dbReference type="EMBL" id="BMAU01021408">
    <property type="protein sequence ID" value="GFY33149.1"/>
    <property type="molecule type" value="Genomic_DNA"/>
</dbReference>
<protein>
    <submittedName>
        <fullName evidence="1">Uncharacterized protein</fullName>
    </submittedName>
</protein>
<sequence>MVPRISTRGDYALQAMTPHTFIPAMEAVCRCKLPRVRHHFKWKRRWMGVKGSRRNGWSDPKCPSALRLRMIREDTGASSVDATCAWMAADEGVGSTPVRVHCLRCCGLLDDWYVEGVLSLFFV</sequence>
<dbReference type="Proteomes" id="UP000887159">
    <property type="component" value="Unassembled WGS sequence"/>
</dbReference>
<accession>A0A8X6WEY8</accession>